<evidence type="ECO:0000259" key="6">
    <source>
        <dbReference type="PROSITE" id="PS50199"/>
    </source>
</evidence>
<accession>A0A7G2C369</accession>
<gene>
    <name evidence="7" type="ORF">ADEAN_000102400</name>
</gene>
<feature type="domain" description="RanBP2-type" evidence="6">
    <location>
        <begin position="43"/>
        <end position="72"/>
    </location>
</feature>
<evidence type="ECO:0000256" key="1">
    <source>
        <dbReference type="ARBA" id="ARBA00022723"/>
    </source>
</evidence>
<feature type="region of interest" description="Disordered" evidence="5">
    <location>
        <begin position="1"/>
        <end position="48"/>
    </location>
</feature>
<evidence type="ECO:0000256" key="3">
    <source>
        <dbReference type="ARBA" id="ARBA00022833"/>
    </source>
</evidence>
<proteinExistence type="predicted"/>
<protein>
    <submittedName>
        <fullName evidence="7">Zn-finger in Ran binding protein and others, putative</fullName>
    </submittedName>
</protein>
<dbReference type="Pfam" id="PF00641">
    <property type="entry name" value="Zn_ribbon_RanBP"/>
    <property type="match status" value="1"/>
</dbReference>
<dbReference type="InterPro" id="IPR001876">
    <property type="entry name" value="Znf_RanBP2"/>
</dbReference>
<dbReference type="Gene3D" id="2.30.30.380">
    <property type="entry name" value="Zn-finger domain of Sec23/24"/>
    <property type="match status" value="1"/>
</dbReference>
<evidence type="ECO:0000256" key="2">
    <source>
        <dbReference type="ARBA" id="ARBA00022771"/>
    </source>
</evidence>
<dbReference type="SUPFAM" id="SSF90209">
    <property type="entry name" value="Ran binding protein zinc finger-like"/>
    <property type="match status" value="1"/>
</dbReference>
<evidence type="ECO:0000256" key="5">
    <source>
        <dbReference type="SAM" id="MobiDB-lite"/>
    </source>
</evidence>
<evidence type="ECO:0000256" key="4">
    <source>
        <dbReference type="PROSITE-ProRule" id="PRU00322"/>
    </source>
</evidence>
<dbReference type="AlphaFoldDB" id="A0A7G2C369"/>
<dbReference type="EMBL" id="LR877146">
    <property type="protein sequence ID" value="CAD2213581.1"/>
    <property type="molecule type" value="Genomic_DNA"/>
</dbReference>
<dbReference type="SMART" id="SM00547">
    <property type="entry name" value="ZnF_RBZ"/>
    <property type="match status" value="1"/>
</dbReference>
<keyword evidence="1" id="KW-0479">Metal-binding</keyword>
<dbReference type="PROSITE" id="PS50199">
    <property type="entry name" value="ZF_RANBP2_2"/>
    <property type="match status" value="1"/>
</dbReference>
<dbReference type="GO" id="GO:0008270">
    <property type="term" value="F:zinc ion binding"/>
    <property type="evidence" value="ECO:0007669"/>
    <property type="project" value="UniProtKB-KW"/>
</dbReference>
<dbReference type="VEuPathDB" id="TriTrypDB:ADEAN_000102400"/>
<evidence type="ECO:0000313" key="8">
    <source>
        <dbReference type="Proteomes" id="UP000515908"/>
    </source>
</evidence>
<dbReference type="PROSITE" id="PS01358">
    <property type="entry name" value="ZF_RANBP2_1"/>
    <property type="match status" value="1"/>
</dbReference>
<feature type="compositionally biased region" description="Basic and acidic residues" evidence="5">
    <location>
        <begin position="71"/>
        <end position="80"/>
    </location>
</feature>
<name>A0A7G2C369_9TRYP</name>
<sequence length="374" mass="41542">MGGGATKPATSAPRQRKSSTAPTTQAYNAKPSQTPNPLRNDSTPSGWTCSKCTLKNPGHLTACEVCGASKDTQKGKKNSREQGAALGNEAPGNYDYGFPLVAQETSACYGGGNVGYSMVPAARLSDGAPPYPVKESTVRRAKTLKSKQWEYVALLVSTTKRAKQKQNGNSGIYDADYDEKDDDEVDEMIDGYLDDNMSVCDDKGEQLLQPTMSMLVTTIYDHEEEDEVTNVMSGEYAPETADAGDQKKYYSVFNRDEKPEENKFDPVEYERRRQKILSQLEYLKQQQKQYHKQSTVNAARYKPPSSRFPPPPTNVRGATIPFVPQHPVPSPQPNPRMPVMAAPKVESDMSHMITFTYSDIRMVNSPVRSRQPRF</sequence>
<reference evidence="7 8" key="1">
    <citation type="submission" date="2020-08" db="EMBL/GenBank/DDBJ databases">
        <authorList>
            <person name="Newling K."/>
            <person name="Davey J."/>
            <person name="Forrester S."/>
        </authorList>
    </citation>
    <scope>NUCLEOTIDE SEQUENCE [LARGE SCALE GENOMIC DNA]</scope>
    <source>
        <strain evidence="8">Crithidia deanei Carvalho (ATCC PRA-265)</strain>
    </source>
</reference>
<dbReference type="InterPro" id="IPR036443">
    <property type="entry name" value="Znf_RanBP2_sf"/>
</dbReference>
<keyword evidence="2 4" id="KW-0863">Zinc-finger</keyword>
<dbReference type="Proteomes" id="UP000515908">
    <property type="component" value="Chromosome 02"/>
</dbReference>
<keyword evidence="3" id="KW-0862">Zinc</keyword>
<evidence type="ECO:0000313" key="7">
    <source>
        <dbReference type="EMBL" id="CAD2213581.1"/>
    </source>
</evidence>
<feature type="compositionally biased region" description="Polar residues" evidence="5">
    <location>
        <begin position="8"/>
        <end position="48"/>
    </location>
</feature>
<organism evidence="7 8">
    <name type="scientific">Angomonas deanei</name>
    <dbReference type="NCBI Taxonomy" id="59799"/>
    <lineage>
        <taxon>Eukaryota</taxon>
        <taxon>Discoba</taxon>
        <taxon>Euglenozoa</taxon>
        <taxon>Kinetoplastea</taxon>
        <taxon>Metakinetoplastina</taxon>
        <taxon>Trypanosomatida</taxon>
        <taxon>Trypanosomatidae</taxon>
        <taxon>Strigomonadinae</taxon>
        <taxon>Angomonas</taxon>
    </lineage>
</organism>
<feature type="region of interest" description="Disordered" evidence="5">
    <location>
        <begin position="70"/>
        <end position="90"/>
    </location>
</feature>
<keyword evidence="8" id="KW-1185">Reference proteome</keyword>